<feature type="compositionally biased region" description="Polar residues" evidence="1">
    <location>
        <begin position="150"/>
        <end position="159"/>
    </location>
</feature>
<evidence type="ECO:0000313" key="3">
    <source>
        <dbReference type="Proteomes" id="UP000606974"/>
    </source>
</evidence>
<gene>
    <name evidence="2" type="ORF">GJ744_001784</name>
</gene>
<comment type="caution">
    <text evidence="2">The sequence shown here is derived from an EMBL/GenBank/DDBJ whole genome shotgun (WGS) entry which is preliminary data.</text>
</comment>
<protein>
    <submittedName>
        <fullName evidence="2">Uncharacterized protein</fullName>
    </submittedName>
</protein>
<dbReference type="OrthoDB" id="10346765at2759"/>
<feature type="compositionally biased region" description="Polar residues" evidence="1">
    <location>
        <begin position="313"/>
        <end position="322"/>
    </location>
</feature>
<feature type="region of interest" description="Disordered" evidence="1">
    <location>
        <begin position="1"/>
        <end position="259"/>
    </location>
</feature>
<proteinExistence type="predicted"/>
<evidence type="ECO:0000313" key="2">
    <source>
        <dbReference type="EMBL" id="KAF7504715.1"/>
    </source>
</evidence>
<sequence>MSSGRPSRTTPSEAVSTRSGRYIESADPPHRDPWPFSCEHPSCWEPRSSTSAESAPVGSVPSIPGREHQRIFGLDATNAAERVQQRPLDSYARSLPERTPGRLLNPYATPWGSLPDTSLTNAQDDREHLATSGFGSPIELLDRRERELQRSFSSGTPPRNHSDIPDSTPGPASPLPKGWNAVQVRSLGPQLTRQRGPPRLAPIDVHSDSGNGAKADSGSARAPPGFPERVSHKSFASLRSTAAASPPTRSQPQLSIGPIPSLMTVSASVTGPGVSKGVAEQSINPRPSDNAGFGLARTGTDFSEKMLQRSIGTLPQASTRSLPSRAPPGFPEKDPRRFFPPYTSTMEGSASARSHSHIPKPTQQWSLKPLPTATRIQPCLVPITIHPDASNIAAIRRLINQYTHRIKGSKEGQLRNQREIQKFMAAIDNTEILCNTRLRGREELPALPEHPSEIEQRRLLARQVLLQRQREDMTFEQRIYSLEVRRERLLEVLSLSSFPSEFRTRMKLTLEYLLSIPDTFDPNVPDVDWDNYEPFQGRRLTGPQ</sequence>
<accession>A0A8H7E0V7</accession>
<feature type="compositionally biased region" description="Polar residues" evidence="1">
    <location>
        <begin position="342"/>
        <end position="353"/>
    </location>
</feature>
<reference evidence="2" key="1">
    <citation type="submission" date="2020-02" db="EMBL/GenBank/DDBJ databases">
        <authorList>
            <person name="Palmer J.M."/>
        </authorList>
    </citation>
    <scope>NUCLEOTIDE SEQUENCE</scope>
    <source>
        <strain evidence="2">EPUS1.4</strain>
        <tissue evidence="2">Thallus</tissue>
    </source>
</reference>
<feature type="compositionally biased region" description="Polar residues" evidence="1">
    <location>
        <begin position="237"/>
        <end position="254"/>
    </location>
</feature>
<evidence type="ECO:0000256" key="1">
    <source>
        <dbReference type="SAM" id="MobiDB-lite"/>
    </source>
</evidence>
<feature type="region of interest" description="Disordered" evidence="1">
    <location>
        <begin position="271"/>
        <end position="297"/>
    </location>
</feature>
<name>A0A8H7E0V7_9EURO</name>
<feature type="compositionally biased region" description="Basic and acidic residues" evidence="1">
    <location>
        <begin position="140"/>
        <end position="149"/>
    </location>
</feature>
<keyword evidence="3" id="KW-1185">Reference proteome</keyword>
<feature type="region of interest" description="Disordered" evidence="1">
    <location>
        <begin position="313"/>
        <end position="365"/>
    </location>
</feature>
<feature type="compositionally biased region" description="Polar residues" evidence="1">
    <location>
        <begin position="1"/>
        <end position="19"/>
    </location>
</feature>
<dbReference type="AlphaFoldDB" id="A0A8H7E0V7"/>
<dbReference type="Proteomes" id="UP000606974">
    <property type="component" value="Unassembled WGS sequence"/>
</dbReference>
<dbReference type="EMBL" id="JAACFV010000129">
    <property type="protein sequence ID" value="KAF7504715.1"/>
    <property type="molecule type" value="Genomic_DNA"/>
</dbReference>
<organism evidence="2 3">
    <name type="scientific">Endocarpon pusillum</name>
    <dbReference type="NCBI Taxonomy" id="364733"/>
    <lineage>
        <taxon>Eukaryota</taxon>
        <taxon>Fungi</taxon>
        <taxon>Dikarya</taxon>
        <taxon>Ascomycota</taxon>
        <taxon>Pezizomycotina</taxon>
        <taxon>Eurotiomycetes</taxon>
        <taxon>Chaetothyriomycetidae</taxon>
        <taxon>Verrucariales</taxon>
        <taxon>Verrucariaceae</taxon>
        <taxon>Endocarpon</taxon>
    </lineage>
</organism>